<evidence type="ECO:0000313" key="2">
    <source>
        <dbReference type="EMBL" id="MBP3967284.1"/>
    </source>
</evidence>
<sequence>MEASATYKALLVGATGLVGASLLRQLLQDSRCSAVTILVRRPLLPSGDEIGSNRKLTVITADLDRTDEALAGVEADIVFCTLGTTIKKAKTQEAFRQVDLAYPVALGDWAERHGAAKMIIVSAMGANASSSIFYNRVKGEMEAQLSALGIRELHIVRPSLLLGKREEFRLGEKFAILLTPLLKLIMQGGLRKYRPVEADDVAAFMVGLGRRPAAVTGQEAGSFVKIYENDAIQAKIQL</sequence>
<proteinExistence type="predicted"/>
<dbReference type="Pfam" id="PF13460">
    <property type="entry name" value="NAD_binding_10"/>
    <property type="match status" value="1"/>
</dbReference>
<accession>A0ABS5CN52</accession>
<gene>
    <name evidence="2" type="ORF">I8J30_31900</name>
</gene>
<dbReference type="RefSeq" id="WP_210664383.1">
    <property type="nucleotide sequence ID" value="NZ_JAGKSP010000037.1"/>
</dbReference>
<evidence type="ECO:0000259" key="1">
    <source>
        <dbReference type="Pfam" id="PF13460"/>
    </source>
</evidence>
<dbReference type="PANTHER" id="PTHR14097">
    <property type="entry name" value="OXIDOREDUCTASE HTATIP2"/>
    <property type="match status" value="1"/>
</dbReference>
<feature type="domain" description="NAD(P)-binding" evidence="1">
    <location>
        <begin position="13"/>
        <end position="133"/>
    </location>
</feature>
<evidence type="ECO:0000313" key="3">
    <source>
        <dbReference type="Proteomes" id="UP000673394"/>
    </source>
</evidence>
<comment type="caution">
    <text evidence="2">The sequence shown here is derived from an EMBL/GenBank/DDBJ whole genome shotgun (WGS) entry which is preliminary data.</text>
</comment>
<dbReference type="Gene3D" id="3.40.50.720">
    <property type="entry name" value="NAD(P)-binding Rossmann-like Domain"/>
    <property type="match status" value="1"/>
</dbReference>
<dbReference type="InterPro" id="IPR016040">
    <property type="entry name" value="NAD(P)-bd_dom"/>
</dbReference>
<name>A0ABS5CN52_9BACL</name>
<organism evidence="2 3">
    <name type="scientific">Paenibacillus lignilyticus</name>
    <dbReference type="NCBI Taxonomy" id="1172615"/>
    <lineage>
        <taxon>Bacteria</taxon>
        <taxon>Bacillati</taxon>
        <taxon>Bacillota</taxon>
        <taxon>Bacilli</taxon>
        <taxon>Bacillales</taxon>
        <taxon>Paenibacillaceae</taxon>
        <taxon>Paenibacillus</taxon>
    </lineage>
</organism>
<dbReference type="InterPro" id="IPR036291">
    <property type="entry name" value="NAD(P)-bd_dom_sf"/>
</dbReference>
<reference evidence="2 3" key="1">
    <citation type="submission" date="2021-04" db="EMBL/GenBank/DDBJ databases">
        <title>Paenibacillus sp. DLE-14 whole genome sequence.</title>
        <authorList>
            <person name="Ham Y.J."/>
        </authorList>
    </citation>
    <scope>NUCLEOTIDE SEQUENCE [LARGE SCALE GENOMIC DNA]</scope>
    <source>
        <strain evidence="2 3">DLE-14</strain>
    </source>
</reference>
<dbReference type="Proteomes" id="UP000673394">
    <property type="component" value="Unassembled WGS sequence"/>
</dbReference>
<dbReference type="EMBL" id="JAGKSP010000037">
    <property type="protein sequence ID" value="MBP3967284.1"/>
    <property type="molecule type" value="Genomic_DNA"/>
</dbReference>
<dbReference type="PANTHER" id="PTHR14097:SF7">
    <property type="entry name" value="OXIDOREDUCTASE HTATIP2"/>
    <property type="match status" value="1"/>
</dbReference>
<keyword evidence="3" id="KW-1185">Reference proteome</keyword>
<dbReference type="SUPFAM" id="SSF51735">
    <property type="entry name" value="NAD(P)-binding Rossmann-fold domains"/>
    <property type="match status" value="1"/>
</dbReference>
<protein>
    <submittedName>
        <fullName evidence="2">NAD(P)H-binding protein</fullName>
    </submittedName>
</protein>